<feature type="compositionally biased region" description="Polar residues" evidence="1">
    <location>
        <begin position="197"/>
        <end position="216"/>
    </location>
</feature>
<feature type="signal peptide" evidence="2">
    <location>
        <begin position="1"/>
        <end position="29"/>
    </location>
</feature>
<evidence type="ECO:0000313" key="3">
    <source>
        <dbReference type="EMBL" id="CAD8489077.1"/>
    </source>
</evidence>
<proteinExistence type="predicted"/>
<evidence type="ECO:0000256" key="2">
    <source>
        <dbReference type="SAM" id="SignalP"/>
    </source>
</evidence>
<reference evidence="3" key="1">
    <citation type="submission" date="2021-01" db="EMBL/GenBank/DDBJ databases">
        <authorList>
            <person name="Corre E."/>
            <person name="Pelletier E."/>
            <person name="Niang G."/>
            <person name="Scheremetjew M."/>
            <person name="Finn R."/>
            <person name="Kale V."/>
            <person name="Holt S."/>
            <person name="Cochrane G."/>
            <person name="Meng A."/>
            <person name="Brown T."/>
            <person name="Cohen L."/>
        </authorList>
    </citation>
    <scope>NUCLEOTIDE SEQUENCE</scope>
    <source>
        <strain evidence="3">CCMP325</strain>
    </source>
</reference>
<evidence type="ECO:0000256" key="1">
    <source>
        <dbReference type="SAM" id="MobiDB-lite"/>
    </source>
</evidence>
<dbReference type="AlphaFoldDB" id="A0A7S0ELZ4"/>
<protein>
    <recommendedName>
        <fullName evidence="4">Right handed beta helix domain-containing protein</fullName>
    </recommendedName>
</protein>
<dbReference type="EMBL" id="HBEO01019456">
    <property type="protein sequence ID" value="CAD8489077.1"/>
    <property type="molecule type" value="Transcribed_RNA"/>
</dbReference>
<evidence type="ECO:0008006" key="4">
    <source>
        <dbReference type="Google" id="ProtNLM"/>
    </source>
</evidence>
<feature type="region of interest" description="Disordered" evidence="1">
    <location>
        <begin position="166"/>
        <end position="232"/>
    </location>
</feature>
<organism evidence="3">
    <name type="scientific">Hanusia phi</name>
    <dbReference type="NCBI Taxonomy" id="3032"/>
    <lineage>
        <taxon>Eukaryota</taxon>
        <taxon>Cryptophyceae</taxon>
        <taxon>Pyrenomonadales</taxon>
        <taxon>Geminigeraceae</taxon>
        <taxon>Hanusia</taxon>
    </lineage>
</organism>
<keyword evidence="2" id="KW-0732">Signal</keyword>
<accession>A0A7S0ELZ4</accession>
<name>A0A7S0ELZ4_9CRYP</name>
<sequence length="721" mass="77899">MNASGDLIIVMRLLIRAMLPCLWFAMSMSQCGTSSRCDAAPAAVLMQTLGRVALRLGGGSKDATDGQKRRYGGEAWTQLGQEGVGSKRAREAYACNASECKRLVAVKDENMEGDIFFRVSSSSEQDLPTGQQDFYHDPFDDQLKANIDAQECISFMANISGEKQTQTWKKRSRIKASDDCPLTDHNPPDAALHDDSNSCLSDDVNSSEPPTPSASDFSLGDERELVEEEDEEGRLRNVTRVKIGNLKDLREFGDLDSDEVYNEHNSSFLLVQGGWTSGNLHVPCVKRKGAGRTGLPTWTGLQEVLDRAIARGRQADAVKIILHRGEHLCRKDIVVWPCRRVKIHVLGEDARVIGRWILREESGGLFSCVTFVSIESLLNSFKPCVMLVLGGGRAEGEEGRLKWTFSLCSLLSGLGDSLVCVGSPGGEQAENGELPSLLLSSCSLGGIDERQLRCGDCAFVKGNVKCNMLACCLQYSGHCNGSAIYSSQRAHVVLSDCVLQENFCSLSLYSGSRAVAANCEFGRAERQLAVDPSSSLHLEHCSLLVKDVSALKCPEGSFTERGTRVEIEGARAAETGATGSGGGGGAAAAAGWFDESRTADDVRLEGRRNNLFSAAGDGNCCVAVGSSIDAEGEGKESAICCACAPPCPHARLDELIRLLLPSIPARQRTPFQQAVDDFTSNPPRISEEAFAEHLCRLARAHKQPLVAPLQSLFASFFFHSS</sequence>
<gene>
    <name evidence="3" type="ORF">HPHI1048_LOCUS13171</name>
</gene>
<feature type="chain" id="PRO_5031095558" description="Right handed beta helix domain-containing protein" evidence="2">
    <location>
        <begin position="30"/>
        <end position="721"/>
    </location>
</feature>